<dbReference type="GO" id="GO:0003677">
    <property type="term" value="F:DNA binding"/>
    <property type="evidence" value="ECO:0007669"/>
    <property type="project" value="UniProtKB-KW"/>
</dbReference>
<dbReference type="Pfam" id="PF00642">
    <property type="entry name" value="zf-CCCH"/>
    <property type="match status" value="1"/>
</dbReference>
<feature type="compositionally biased region" description="Basic residues" evidence="9">
    <location>
        <begin position="23"/>
        <end position="34"/>
    </location>
</feature>
<evidence type="ECO:0000256" key="6">
    <source>
        <dbReference type="ARBA" id="ARBA00023125"/>
    </source>
</evidence>
<feature type="compositionally biased region" description="Low complexity" evidence="9">
    <location>
        <begin position="38"/>
        <end position="50"/>
    </location>
</feature>
<reference evidence="12" key="5">
    <citation type="journal article" date="2021" name="G3 (Bethesda)">
        <title>Aegilops tauschii genome assembly Aet v5.0 features greater sequence contiguity and improved annotation.</title>
        <authorList>
            <person name="Wang L."/>
            <person name="Zhu T."/>
            <person name="Rodriguez J.C."/>
            <person name="Deal K.R."/>
            <person name="Dubcovsky J."/>
            <person name="McGuire P.E."/>
            <person name="Lux T."/>
            <person name="Spannagl M."/>
            <person name="Mayer K.F.X."/>
            <person name="Baldrich P."/>
            <person name="Meyers B.C."/>
            <person name="Huo N."/>
            <person name="Gu Y.Q."/>
            <person name="Zhou H."/>
            <person name="Devos K.M."/>
            <person name="Bennetzen J.L."/>
            <person name="Unver T."/>
            <person name="Budak H."/>
            <person name="Gulick P.J."/>
            <person name="Galiba G."/>
            <person name="Kalapos B."/>
            <person name="Nelson D.R."/>
            <person name="Li P."/>
            <person name="You F.M."/>
            <person name="Luo M.C."/>
            <person name="Dvorak J."/>
        </authorList>
    </citation>
    <scope>NUCLEOTIDE SEQUENCE [LARGE SCALE GENOMIC DNA]</scope>
    <source>
        <strain evidence="12">cv. AL8/78</strain>
    </source>
</reference>
<evidence type="ECO:0008006" key="14">
    <source>
        <dbReference type="Google" id="ProtNLM"/>
    </source>
</evidence>
<organism evidence="12 13">
    <name type="scientific">Aegilops tauschii subsp. strangulata</name>
    <name type="common">Goatgrass</name>
    <dbReference type="NCBI Taxonomy" id="200361"/>
    <lineage>
        <taxon>Eukaryota</taxon>
        <taxon>Viridiplantae</taxon>
        <taxon>Streptophyta</taxon>
        <taxon>Embryophyta</taxon>
        <taxon>Tracheophyta</taxon>
        <taxon>Spermatophyta</taxon>
        <taxon>Magnoliopsida</taxon>
        <taxon>Liliopsida</taxon>
        <taxon>Poales</taxon>
        <taxon>Poaceae</taxon>
        <taxon>BOP clade</taxon>
        <taxon>Pooideae</taxon>
        <taxon>Triticodae</taxon>
        <taxon>Triticeae</taxon>
        <taxon>Triticinae</taxon>
        <taxon>Aegilops</taxon>
    </lineage>
</organism>
<feature type="domain" description="RRM" evidence="10">
    <location>
        <begin position="198"/>
        <end position="298"/>
    </location>
</feature>
<reference evidence="12" key="4">
    <citation type="submission" date="2019-03" db="UniProtKB">
        <authorList>
            <consortium name="EnsemblPlants"/>
        </authorList>
    </citation>
    <scope>IDENTIFICATION</scope>
</reference>
<evidence type="ECO:0000256" key="5">
    <source>
        <dbReference type="ARBA" id="ARBA00022884"/>
    </source>
</evidence>
<keyword evidence="2" id="KW-0677">Repeat</keyword>
<accession>A0A453LZY0</accession>
<dbReference type="Gramene" id="AET5Gv20988000.7">
    <property type="protein sequence ID" value="AET5Gv20988000.7"/>
    <property type="gene ID" value="AET5Gv20988000"/>
</dbReference>
<feature type="compositionally biased region" description="Polar residues" evidence="9">
    <location>
        <begin position="409"/>
        <end position="421"/>
    </location>
</feature>
<keyword evidence="5 7" id="KW-0694">RNA-binding</keyword>
<dbReference type="InterPro" id="IPR000571">
    <property type="entry name" value="Znf_CCCH"/>
</dbReference>
<keyword evidence="3 8" id="KW-0863">Zinc-finger</keyword>
<dbReference type="SMART" id="SM00361">
    <property type="entry name" value="RRM_1"/>
    <property type="match status" value="1"/>
</dbReference>
<dbReference type="Pfam" id="PF00076">
    <property type="entry name" value="RRM_1"/>
    <property type="match status" value="1"/>
</dbReference>
<reference evidence="12" key="3">
    <citation type="journal article" date="2017" name="Nature">
        <title>Genome sequence of the progenitor of the wheat D genome Aegilops tauschii.</title>
        <authorList>
            <person name="Luo M.C."/>
            <person name="Gu Y.Q."/>
            <person name="Puiu D."/>
            <person name="Wang H."/>
            <person name="Twardziok S.O."/>
            <person name="Deal K.R."/>
            <person name="Huo N."/>
            <person name="Zhu T."/>
            <person name="Wang L."/>
            <person name="Wang Y."/>
            <person name="McGuire P.E."/>
            <person name="Liu S."/>
            <person name="Long H."/>
            <person name="Ramasamy R.K."/>
            <person name="Rodriguez J.C."/>
            <person name="Van S.L."/>
            <person name="Yuan L."/>
            <person name="Wang Z."/>
            <person name="Xia Z."/>
            <person name="Xiao L."/>
            <person name="Anderson O.D."/>
            <person name="Ouyang S."/>
            <person name="Liang Y."/>
            <person name="Zimin A.V."/>
            <person name="Pertea G."/>
            <person name="Qi P."/>
            <person name="Bennetzen J.L."/>
            <person name="Dai X."/>
            <person name="Dawson M.W."/>
            <person name="Muller H.G."/>
            <person name="Kugler K."/>
            <person name="Rivarola-Duarte L."/>
            <person name="Spannagl M."/>
            <person name="Mayer K.F.X."/>
            <person name="Lu F.H."/>
            <person name="Bevan M.W."/>
            <person name="Leroy P."/>
            <person name="Li P."/>
            <person name="You F.M."/>
            <person name="Sun Q."/>
            <person name="Liu Z."/>
            <person name="Lyons E."/>
            <person name="Wicker T."/>
            <person name="Salzberg S.L."/>
            <person name="Devos K.M."/>
            <person name="Dvorak J."/>
        </authorList>
    </citation>
    <scope>NUCLEOTIDE SEQUENCE [LARGE SCALE GENOMIC DNA]</scope>
    <source>
        <strain evidence="12">cv. AL8/78</strain>
    </source>
</reference>
<protein>
    <recommendedName>
        <fullName evidence="14">C3H1-type domain-containing protein</fullName>
    </recommendedName>
</protein>
<feature type="region of interest" description="Disordered" evidence="9">
    <location>
        <begin position="375"/>
        <end position="435"/>
    </location>
</feature>
<dbReference type="FunFam" id="3.30.70.330:FF:000318">
    <property type="entry name" value="Zinc finger CCCH domain-containing protein 5"/>
    <property type="match status" value="1"/>
</dbReference>
<dbReference type="GO" id="GO:0003723">
    <property type="term" value="F:RNA binding"/>
    <property type="evidence" value="ECO:0007669"/>
    <property type="project" value="UniProtKB-UniRule"/>
</dbReference>
<evidence type="ECO:0000256" key="9">
    <source>
        <dbReference type="SAM" id="MobiDB-lite"/>
    </source>
</evidence>
<keyword evidence="13" id="KW-1185">Reference proteome</keyword>
<evidence type="ECO:0000256" key="8">
    <source>
        <dbReference type="PROSITE-ProRule" id="PRU00723"/>
    </source>
</evidence>
<dbReference type="InterPro" id="IPR003954">
    <property type="entry name" value="RRM_euk-type"/>
</dbReference>
<feature type="domain" description="C3H1-type" evidence="11">
    <location>
        <begin position="166"/>
        <end position="194"/>
    </location>
</feature>
<dbReference type="GO" id="GO:0000398">
    <property type="term" value="P:mRNA splicing, via spliceosome"/>
    <property type="evidence" value="ECO:0007669"/>
    <property type="project" value="InterPro"/>
</dbReference>
<dbReference type="EnsemblPlants" id="AET5Gv20988000.7">
    <property type="protein sequence ID" value="AET5Gv20988000.7"/>
    <property type="gene ID" value="AET5Gv20988000"/>
</dbReference>
<reference evidence="13" key="1">
    <citation type="journal article" date="2014" name="Science">
        <title>Ancient hybridizations among the ancestral genomes of bread wheat.</title>
        <authorList>
            <consortium name="International Wheat Genome Sequencing Consortium,"/>
            <person name="Marcussen T."/>
            <person name="Sandve S.R."/>
            <person name="Heier L."/>
            <person name="Spannagl M."/>
            <person name="Pfeifer M."/>
            <person name="Jakobsen K.S."/>
            <person name="Wulff B.B."/>
            <person name="Steuernagel B."/>
            <person name="Mayer K.F."/>
            <person name="Olsen O.A."/>
        </authorList>
    </citation>
    <scope>NUCLEOTIDE SEQUENCE [LARGE SCALE GENOMIC DNA]</scope>
    <source>
        <strain evidence="13">cv. AL8/78</strain>
    </source>
</reference>
<evidence type="ECO:0000313" key="12">
    <source>
        <dbReference type="EnsemblPlants" id="AET5Gv20988000.7"/>
    </source>
</evidence>
<evidence type="ECO:0000313" key="13">
    <source>
        <dbReference type="Proteomes" id="UP000015105"/>
    </source>
</evidence>
<keyword evidence="1 8" id="KW-0479">Metal-binding</keyword>
<evidence type="ECO:0000256" key="7">
    <source>
        <dbReference type="PROSITE-ProRule" id="PRU00176"/>
    </source>
</evidence>
<sequence length="435" mass="49878">IRASMSTAAGDLPAASTRSERRKERKKQRRRRARREAAAAARAAAEALAADPEEGRRLRELEEAEAAASDRARRAFEDAERRWLEKAAERAAEEAAAAAAEEEARAAEASTRDKYNDDHRDETEDDGEWEYVEDGPAEIIWQGNEIIVKKKKIKIPKKTEDKPLSQEDKAHCPFYLKTAACRFGVRCSRVHFYPDKSCTLLMKNMYNGPGLVLEQDEGLEFTDEEIEQSYEEFYEDVHTEFLKFGELVNFKVCRNGSFHLRGNVYVHYKALDSALLAYNSMNGRYFAGKQITCEFVALTKWKSAICGEYMRSRFKTCSHGVACNFIHCFRNPGGDYEWADWDNPPPKYWSRKMAALFGPSDDAIFDKASDTPDFERLHSSDRKRLRSSDDRYISSRHGDGGAHKRHSSRVFSHSKQEQSNHIMKHGHTRHRREAS</sequence>
<reference evidence="13" key="2">
    <citation type="journal article" date="2017" name="Nat. Plants">
        <title>The Aegilops tauschii genome reveals multiple impacts of transposons.</title>
        <authorList>
            <person name="Zhao G."/>
            <person name="Zou C."/>
            <person name="Li K."/>
            <person name="Wang K."/>
            <person name="Li T."/>
            <person name="Gao L."/>
            <person name="Zhang X."/>
            <person name="Wang H."/>
            <person name="Yang Z."/>
            <person name="Liu X."/>
            <person name="Jiang W."/>
            <person name="Mao L."/>
            <person name="Kong X."/>
            <person name="Jiao Y."/>
            <person name="Jia J."/>
        </authorList>
    </citation>
    <scope>NUCLEOTIDE SEQUENCE [LARGE SCALE GENOMIC DNA]</scope>
    <source>
        <strain evidence="13">cv. AL8/78</strain>
    </source>
</reference>
<dbReference type="InterPro" id="IPR012677">
    <property type="entry name" value="Nucleotide-bd_a/b_plait_sf"/>
</dbReference>
<dbReference type="Proteomes" id="UP000015105">
    <property type="component" value="Chromosome 5D"/>
</dbReference>
<dbReference type="Gene3D" id="3.30.70.330">
    <property type="match status" value="1"/>
</dbReference>
<feature type="domain" description="C3H1-type" evidence="11">
    <location>
        <begin position="300"/>
        <end position="330"/>
    </location>
</feature>
<feature type="compositionally biased region" description="Basic and acidic residues" evidence="9">
    <location>
        <begin position="375"/>
        <end position="402"/>
    </location>
</feature>
<dbReference type="PROSITE" id="PS50103">
    <property type="entry name" value="ZF_C3H1"/>
    <property type="match status" value="2"/>
</dbReference>
<feature type="compositionally biased region" description="Basic and acidic residues" evidence="9">
    <location>
        <begin position="102"/>
        <end position="122"/>
    </location>
</feature>
<feature type="region of interest" description="Disordered" evidence="9">
    <location>
        <begin position="1"/>
        <end position="74"/>
    </location>
</feature>
<dbReference type="InterPro" id="IPR000504">
    <property type="entry name" value="RRM_dom"/>
</dbReference>
<feature type="region of interest" description="Disordered" evidence="9">
    <location>
        <begin position="93"/>
        <end position="128"/>
    </location>
</feature>
<dbReference type="GO" id="GO:0089701">
    <property type="term" value="C:U2AF complex"/>
    <property type="evidence" value="ECO:0007669"/>
    <property type="project" value="InterPro"/>
</dbReference>
<evidence type="ECO:0000256" key="1">
    <source>
        <dbReference type="ARBA" id="ARBA00022723"/>
    </source>
</evidence>
<dbReference type="SUPFAM" id="SSF54928">
    <property type="entry name" value="RNA-binding domain, RBD"/>
    <property type="match status" value="1"/>
</dbReference>
<feature type="zinc finger region" description="C3H1-type" evidence="8">
    <location>
        <begin position="166"/>
        <end position="194"/>
    </location>
</feature>
<dbReference type="InterPro" id="IPR035979">
    <property type="entry name" value="RBD_domain_sf"/>
</dbReference>
<keyword evidence="4 8" id="KW-0862">Zinc</keyword>
<dbReference type="PROSITE" id="PS50102">
    <property type="entry name" value="RRM"/>
    <property type="match status" value="1"/>
</dbReference>
<dbReference type="AlphaFoldDB" id="A0A453LZY0"/>
<dbReference type="PRINTS" id="PR01848">
    <property type="entry name" value="U2AUXFACTOR"/>
</dbReference>
<feature type="zinc finger region" description="C3H1-type" evidence="8">
    <location>
        <begin position="300"/>
        <end position="330"/>
    </location>
</feature>
<evidence type="ECO:0000259" key="11">
    <source>
        <dbReference type="PROSITE" id="PS50103"/>
    </source>
</evidence>
<dbReference type="GO" id="GO:0008270">
    <property type="term" value="F:zinc ion binding"/>
    <property type="evidence" value="ECO:0007669"/>
    <property type="project" value="UniProtKB-KW"/>
</dbReference>
<dbReference type="PANTHER" id="PTHR12620">
    <property type="entry name" value="U2 SNRNP AUXILIARY FACTOR, SMALL SUBUNIT"/>
    <property type="match status" value="1"/>
</dbReference>
<feature type="compositionally biased region" description="Basic residues" evidence="9">
    <location>
        <begin position="422"/>
        <end position="435"/>
    </location>
</feature>
<keyword evidence="6" id="KW-0238">DNA-binding</keyword>
<dbReference type="SMART" id="SM00356">
    <property type="entry name" value="ZnF_C3H1"/>
    <property type="match status" value="2"/>
</dbReference>
<dbReference type="CDD" id="cd12540">
    <property type="entry name" value="RRM_U2AFBPL"/>
    <property type="match status" value="1"/>
</dbReference>
<evidence type="ECO:0000256" key="2">
    <source>
        <dbReference type="ARBA" id="ARBA00022737"/>
    </source>
</evidence>
<proteinExistence type="predicted"/>
<evidence type="ECO:0000256" key="3">
    <source>
        <dbReference type="ARBA" id="ARBA00022771"/>
    </source>
</evidence>
<name>A0A453LZY0_AEGTS</name>
<evidence type="ECO:0000256" key="4">
    <source>
        <dbReference type="ARBA" id="ARBA00022833"/>
    </source>
</evidence>
<dbReference type="InterPro" id="IPR009145">
    <property type="entry name" value="U2AF_small"/>
</dbReference>
<evidence type="ECO:0000259" key="10">
    <source>
        <dbReference type="PROSITE" id="PS50102"/>
    </source>
</evidence>